<reference evidence="1 2" key="1">
    <citation type="submission" date="2020-08" db="EMBL/GenBank/DDBJ databases">
        <title>Genomic Encyclopedia of Type Strains, Phase IV (KMG-V): Genome sequencing to study the core and pangenomes of soil and plant-associated prokaryotes.</title>
        <authorList>
            <person name="Whitman W."/>
        </authorList>
    </citation>
    <scope>NUCLEOTIDE SEQUENCE [LARGE SCALE GENOMIC DNA]</scope>
    <source>
        <strain evidence="1 2">M2T3</strain>
    </source>
</reference>
<gene>
    <name evidence="1" type="ORF">HDF25_002240</name>
</gene>
<dbReference type="Proteomes" id="UP000521017">
    <property type="component" value="Unassembled WGS sequence"/>
</dbReference>
<dbReference type="AlphaFoldDB" id="A0A7X0J5N9"/>
<organism evidence="1 2">
    <name type="scientific">Pedobacter cryoconitis</name>
    <dbReference type="NCBI Taxonomy" id="188932"/>
    <lineage>
        <taxon>Bacteria</taxon>
        <taxon>Pseudomonadati</taxon>
        <taxon>Bacteroidota</taxon>
        <taxon>Sphingobacteriia</taxon>
        <taxon>Sphingobacteriales</taxon>
        <taxon>Sphingobacteriaceae</taxon>
        <taxon>Pedobacter</taxon>
    </lineage>
</organism>
<dbReference type="EMBL" id="JACHCC010000005">
    <property type="protein sequence ID" value="MBB6500096.1"/>
    <property type="molecule type" value="Genomic_DNA"/>
</dbReference>
<sequence>MYNLQVFQRINTLTGNRINVFSPTDAVHPADLITSTGRMIYINESFRVDAYVGWLQTFPNGSSADIRTLRLSADSVSPVKVVR</sequence>
<name>A0A7X0J5N9_9SPHI</name>
<evidence type="ECO:0000313" key="1">
    <source>
        <dbReference type="EMBL" id="MBB6500096.1"/>
    </source>
</evidence>
<evidence type="ECO:0000313" key="2">
    <source>
        <dbReference type="Proteomes" id="UP000521017"/>
    </source>
</evidence>
<protein>
    <submittedName>
        <fullName evidence="1">Uncharacterized protein</fullName>
    </submittedName>
</protein>
<accession>A0A7X0J5N9</accession>
<proteinExistence type="predicted"/>
<comment type="caution">
    <text evidence="1">The sequence shown here is derived from an EMBL/GenBank/DDBJ whole genome shotgun (WGS) entry which is preliminary data.</text>
</comment>